<feature type="domain" description="Endonuclease/exonuclease/phosphatase" evidence="1">
    <location>
        <begin position="42"/>
        <end position="266"/>
    </location>
</feature>
<reference evidence="3" key="1">
    <citation type="submission" date="2013-05" db="EMBL/GenBank/DDBJ databases">
        <title>The Genome sequence of Mucor circinelloides f. circinelloides 1006PhL.</title>
        <authorList>
            <consortium name="The Broad Institute Genomics Platform"/>
            <person name="Cuomo C."/>
            <person name="Earl A."/>
            <person name="Findley K."/>
            <person name="Lee S.C."/>
            <person name="Walker B."/>
            <person name="Young S."/>
            <person name="Zeng Q."/>
            <person name="Gargeya S."/>
            <person name="Fitzgerald M."/>
            <person name="Haas B."/>
            <person name="Abouelleil A."/>
            <person name="Allen A.W."/>
            <person name="Alvarado L."/>
            <person name="Arachchi H.M."/>
            <person name="Berlin A.M."/>
            <person name="Chapman S.B."/>
            <person name="Gainer-Dewar J."/>
            <person name="Goldberg J."/>
            <person name="Griggs A."/>
            <person name="Gujja S."/>
            <person name="Hansen M."/>
            <person name="Howarth C."/>
            <person name="Imamovic A."/>
            <person name="Ireland A."/>
            <person name="Larimer J."/>
            <person name="McCowan C."/>
            <person name="Murphy C."/>
            <person name="Pearson M."/>
            <person name="Poon T.W."/>
            <person name="Priest M."/>
            <person name="Roberts A."/>
            <person name="Saif S."/>
            <person name="Shea T."/>
            <person name="Sisk P."/>
            <person name="Sykes S."/>
            <person name="Wortman J."/>
            <person name="Nusbaum C."/>
            <person name="Birren B."/>
        </authorList>
    </citation>
    <scope>NUCLEOTIDE SEQUENCE [LARGE SCALE GENOMIC DNA]</scope>
    <source>
        <strain evidence="3">1006PhL</strain>
    </source>
</reference>
<protein>
    <recommendedName>
        <fullName evidence="1">Endonuclease/exonuclease/phosphatase domain-containing protein</fullName>
    </recommendedName>
</protein>
<dbReference type="OrthoDB" id="2208330at2759"/>
<gene>
    <name evidence="2" type="ORF">HMPREF1544_03384</name>
</gene>
<dbReference type="InterPro" id="IPR036691">
    <property type="entry name" value="Endo/exonu/phosph_ase_sf"/>
</dbReference>
<name>S2JHA6_MUCC1</name>
<dbReference type="Pfam" id="PF03372">
    <property type="entry name" value="Exo_endo_phos"/>
    <property type="match status" value="1"/>
</dbReference>
<dbReference type="STRING" id="1220926.S2JHA6"/>
<dbReference type="VEuPathDB" id="FungiDB:HMPREF1544_03384"/>
<sequence>MSLLDPIISNIEIIDSSYSTVNYSQTSLNPPDTSFVKLNIGSLNCRGPTKIAATSTRSQFIRYLRTRSLDLLALQETHASSTSLQDMFHSQFQAKSSIWSPHCGLVSFSSDISFSNSIVSICGRIISTTISHSSDAFEPFSITVVYLPAFRSERFHFLSSILTDFRSVFSSSPSRSTFLGDFNYTYSNASSSRNRQAPRSWLQYYIDDYFLDGVTPTGKASSVTFQRGISHSCIDYIMFSNDLASSVAFFDHCNTSYIQPAWWSDHLLISSSKLRLHPAPDASVEYIHCDLYSVHSSSSYHILI</sequence>
<organism evidence="2 3">
    <name type="scientific">Mucor circinelloides f. circinelloides (strain 1006PhL)</name>
    <name type="common">Mucormycosis agent</name>
    <name type="synonym">Calyptromyces circinelloides</name>
    <dbReference type="NCBI Taxonomy" id="1220926"/>
    <lineage>
        <taxon>Eukaryota</taxon>
        <taxon>Fungi</taxon>
        <taxon>Fungi incertae sedis</taxon>
        <taxon>Mucoromycota</taxon>
        <taxon>Mucoromycotina</taxon>
        <taxon>Mucoromycetes</taxon>
        <taxon>Mucorales</taxon>
        <taxon>Mucorineae</taxon>
        <taxon>Mucoraceae</taxon>
        <taxon>Mucor</taxon>
    </lineage>
</organism>
<proteinExistence type="predicted"/>
<dbReference type="AlphaFoldDB" id="S2JHA6"/>
<evidence type="ECO:0000313" key="2">
    <source>
        <dbReference type="EMBL" id="EPB89721.1"/>
    </source>
</evidence>
<dbReference type="GO" id="GO:0003824">
    <property type="term" value="F:catalytic activity"/>
    <property type="evidence" value="ECO:0007669"/>
    <property type="project" value="InterPro"/>
</dbReference>
<dbReference type="OMA" id="GISHSCI"/>
<dbReference type="Gene3D" id="3.60.10.10">
    <property type="entry name" value="Endonuclease/exonuclease/phosphatase"/>
    <property type="match status" value="1"/>
</dbReference>
<evidence type="ECO:0000313" key="3">
    <source>
        <dbReference type="Proteomes" id="UP000014254"/>
    </source>
</evidence>
<dbReference type="InterPro" id="IPR005135">
    <property type="entry name" value="Endo/exonuclease/phosphatase"/>
</dbReference>
<dbReference type="Proteomes" id="UP000014254">
    <property type="component" value="Unassembled WGS sequence"/>
</dbReference>
<keyword evidence="3" id="KW-1185">Reference proteome</keyword>
<evidence type="ECO:0000259" key="1">
    <source>
        <dbReference type="Pfam" id="PF03372"/>
    </source>
</evidence>
<dbReference type="SUPFAM" id="SSF56219">
    <property type="entry name" value="DNase I-like"/>
    <property type="match status" value="1"/>
</dbReference>
<dbReference type="EMBL" id="KE123930">
    <property type="protein sequence ID" value="EPB89721.1"/>
    <property type="molecule type" value="Genomic_DNA"/>
</dbReference>
<dbReference type="InParanoid" id="S2JHA6"/>
<accession>S2JHA6</accession>